<keyword evidence="2 3" id="KW-0802">TPR repeat</keyword>
<evidence type="ECO:0000256" key="4">
    <source>
        <dbReference type="SAM" id="SignalP"/>
    </source>
</evidence>
<feature type="chain" id="PRO_5009185733" evidence="4">
    <location>
        <begin position="21"/>
        <end position="199"/>
    </location>
</feature>
<dbReference type="AlphaFoldDB" id="A0A1E5SZ78"/>
<dbReference type="InterPro" id="IPR019734">
    <property type="entry name" value="TPR_rpt"/>
</dbReference>
<keyword evidence="6" id="KW-1185">Reference proteome</keyword>
<evidence type="ECO:0000256" key="3">
    <source>
        <dbReference type="PROSITE-ProRule" id="PRU00339"/>
    </source>
</evidence>
<dbReference type="Proteomes" id="UP000095552">
    <property type="component" value="Unassembled WGS sequence"/>
</dbReference>
<dbReference type="PANTHER" id="PTHR44858">
    <property type="entry name" value="TETRATRICOPEPTIDE REPEAT PROTEIN 6"/>
    <property type="match status" value="1"/>
</dbReference>
<name>A0A1E5SZ78_9BACT</name>
<dbReference type="PROSITE" id="PS51257">
    <property type="entry name" value="PROKAR_LIPOPROTEIN"/>
    <property type="match status" value="1"/>
</dbReference>
<dbReference type="PANTHER" id="PTHR44858:SF1">
    <property type="entry name" value="UDP-N-ACETYLGLUCOSAMINE--PEPTIDE N-ACETYLGLUCOSAMINYLTRANSFERASE SPINDLY-RELATED"/>
    <property type="match status" value="1"/>
</dbReference>
<gene>
    <name evidence="5" type="ORF">BFP71_13160</name>
</gene>
<keyword evidence="1" id="KW-0677">Repeat</keyword>
<evidence type="ECO:0000256" key="2">
    <source>
        <dbReference type="ARBA" id="ARBA00022803"/>
    </source>
</evidence>
<dbReference type="STRING" id="1563681.BFP71_13160"/>
<dbReference type="EMBL" id="MDGQ01000005">
    <property type="protein sequence ID" value="OEK04421.1"/>
    <property type="molecule type" value="Genomic_DNA"/>
</dbReference>
<dbReference type="PROSITE" id="PS50005">
    <property type="entry name" value="TPR"/>
    <property type="match status" value="2"/>
</dbReference>
<dbReference type="SUPFAM" id="SSF48452">
    <property type="entry name" value="TPR-like"/>
    <property type="match status" value="1"/>
</dbReference>
<feature type="repeat" description="TPR" evidence="3">
    <location>
        <begin position="88"/>
        <end position="121"/>
    </location>
</feature>
<sequence length="199" mass="22492">MKYLKSTCLLIALLMFTACGADVTREADNLYKAGKYKEAIVAYNEYIDTKPKDVKSIYNRGRAYEQIGDLESARKDFTRVLDLDINNLNANLSMGQYWYGKKDFNKAIAFFDKVIEVDGRESMAYLLKGRSLHQKADFDAARANYDLAIDFDKKNAEAFLYRGALKIVQNKKRSACNDLNRALALGAQDAKAALAKHCK</sequence>
<evidence type="ECO:0000256" key="1">
    <source>
        <dbReference type="ARBA" id="ARBA00022737"/>
    </source>
</evidence>
<dbReference type="InterPro" id="IPR011990">
    <property type="entry name" value="TPR-like_helical_dom_sf"/>
</dbReference>
<dbReference type="InterPro" id="IPR050498">
    <property type="entry name" value="Ycf3"/>
</dbReference>
<reference evidence="5 6" key="1">
    <citation type="submission" date="2016-08" db="EMBL/GenBank/DDBJ databases">
        <title>Draft genome of Fabibacter sp. strain SK-8.</title>
        <authorList>
            <person name="Wong S.-K."/>
            <person name="Hamasaki K."/>
            <person name="Yoshizawa S."/>
        </authorList>
    </citation>
    <scope>NUCLEOTIDE SEQUENCE [LARGE SCALE GENOMIC DNA]</scope>
    <source>
        <strain evidence="5 6">SK-8</strain>
    </source>
</reference>
<proteinExistence type="predicted"/>
<organism evidence="5 6">
    <name type="scientific">Roseivirga misakiensis</name>
    <dbReference type="NCBI Taxonomy" id="1563681"/>
    <lineage>
        <taxon>Bacteria</taxon>
        <taxon>Pseudomonadati</taxon>
        <taxon>Bacteroidota</taxon>
        <taxon>Cytophagia</taxon>
        <taxon>Cytophagales</taxon>
        <taxon>Roseivirgaceae</taxon>
        <taxon>Roseivirga</taxon>
    </lineage>
</organism>
<accession>A0A1E5SZ78</accession>
<comment type="caution">
    <text evidence="5">The sequence shown here is derived from an EMBL/GenBank/DDBJ whole genome shotgun (WGS) entry which is preliminary data.</text>
</comment>
<feature type="repeat" description="TPR" evidence="3">
    <location>
        <begin position="54"/>
        <end position="87"/>
    </location>
</feature>
<dbReference type="Gene3D" id="1.25.40.10">
    <property type="entry name" value="Tetratricopeptide repeat domain"/>
    <property type="match status" value="2"/>
</dbReference>
<keyword evidence="4" id="KW-0732">Signal</keyword>
<dbReference type="Pfam" id="PF13432">
    <property type="entry name" value="TPR_16"/>
    <property type="match status" value="2"/>
</dbReference>
<evidence type="ECO:0000313" key="5">
    <source>
        <dbReference type="EMBL" id="OEK04421.1"/>
    </source>
</evidence>
<dbReference type="SMART" id="SM00028">
    <property type="entry name" value="TPR"/>
    <property type="match status" value="5"/>
</dbReference>
<evidence type="ECO:0000313" key="6">
    <source>
        <dbReference type="Proteomes" id="UP000095552"/>
    </source>
</evidence>
<dbReference type="OrthoDB" id="9785181at2"/>
<feature type="signal peptide" evidence="4">
    <location>
        <begin position="1"/>
        <end position="20"/>
    </location>
</feature>
<protein>
    <submittedName>
        <fullName evidence="5">Uncharacterized protein</fullName>
    </submittedName>
</protein>